<name>A0A815UVP9_9BILA</name>
<proteinExistence type="predicted"/>
<dbReference type="OrthoDB" id="6351677at2759"/>
<evidence type="ECO:0000313" key="1">
    <source>
        <dbReference type="EMBL" id="CAF1525083.1"/>
    </source>
</evidence>
<organism evidence="1 2">
    <name type="scientific">Adineta steineri</name>
    <dbReference type="NCBI Taxonomy" id="433720"/>
    <lineage>
        <taxon>Eukaryota</taxon>
        <taxon>Metazoa</taxon>
        <taxon>Spiralia</taxon>
        <taxon>Gnathifera</taxon>
        <taxon>Rotifera</taxon>
        <taxon>Eurotatoria</taxon>
        <taxon>Bdelloidea</taxon>
        <taxon>Adinetida</taxon>
        <taxon>Adinetidae</taxon>
        <taxon>Adineta</taxon>
    </lineage>
</organism>
<feature type="non-terminal residue" evidence="1">
    <location>
        <position position="1"/>
    </location>
</feature>
<gene>
    <name evidence="1" type="ORF">VCS650_LOCUS43451</name>
</gene>
<sequence>YPSGRIAVLCLQPPNPSTLFFDDTDIPENQFLGLVTSTGSVLIMQPSLHARFVTDNQHERGFLCNGETGLIEKQLRSHSNESGTDAIVSNQT</sequence>
<dbReference type="Proteomes" id="UP000663891">
    <property type="component" value="Unassembled WGS sequence"/>
</dbReference>
<protein>
    <submittedName>
        <fullName evidence="1">Uncharacterized protein</fullName>
    </submittedName>
</protein>
<dbReference type="EMBL" id="CAJNON010003615">
    <property type="protein sequence ID" value="CAF1525083.1"/>
    <property type="molecule type" value="Genomic_DNA"/>
</dbReference>
<accession>A0A815UVP9</accession>
<reference evidence="1" key="1">
    <citation type="submission" date="2021-02" db="EMBL/GenBank/DDBJ databases">
        <authorList>
            <person name="Nowell W R."/>
        </authorList>
    </citation>
    <scope>NUCLEOTIDE SEQUENCE</scope>
</reference>
<feature type="non-terminal residue" evidence="1">
    <location>
        <position position="92"/>
    </location>
</feature>
<evidence type="ECO:0000313" key="2">
    <source>
        <dbReference type="Proteomes" id="UP000663891"/>
    </source>
</evidence>
<dbReference type="AlphaFoldDB" id="A0A815UVP9"/>
<comment type="caution">
    <text evidence="1">The sequence shown here is derived from an EMBL/GenBank/DDBJ whole genome shotgun (WGS) entry which is preliminary data.</text>
</comment>